<evidence type="ECO:0000259" key="1">
    <source>
        <dbReference type="Pfam" id="PF23150"/>
    </source>
</evidence>
<dbReference type="GeneTree" id="ENSGT00390000004987"/>
<dbReference type="Ensembl" id="ENSCMIT00000045520.1">
    <property type="protein sequence ID" value="ENSCMIP00000044876.1"/>
    <property type="gene ID" value="ENSCMIG00000018529.1"/>
</dbReference>
<protein>
    <submittedName>
        <fullName evidence="2">Si:zfos-223e1.2</fullName>
    </submittedName>
</protein>
<sequence length="498" mass="56068">IKYALNHINRKLTLEPKVTINCRIVVVGASEVGISFLETMVLSPHLRFNNITLISTHGIMGPSSRMARYRKFLSTSYDYEDLALMALQTWVNVVVGKMIGIDRAAKHVLVTGDRKVSYEHLVICIGHQYQVSTPCPTGADITLMPTNNDVTVNPDQRYKWKVPSNLLIMNNEIDCQNALAWIKKNELTSKGNIIVYGNSIDTYCTVETLLTIGVSGFNIHLVQPPLKSNITCFNNLEIESAIKAALQKANVSVYPNSILAKWNDGKPISIITSASFTTDTKPFTLPCSVFFSFYPKQEDYDAFLAVNNAWLVYDGKLVIDTTFHTNDATIRAAGPFTKFSRRYYFDQWSHANFNSKQVGFQLASIMLHLFDPTLKELVEPPKELDQLVPMYTGSKSVGGCLPGGYYYLHIAKPGLNNIILEEQRALPSYGIDLITGKAMDGTYFRVKLSQYNMVDSITCLSLKPLPVSNYMCLYQQHERVLNNLHSRFNEGLILDFHR</sequence>
<dbReference type="SUPFAM" id="SSF51905">
    <property type="entry name" value="FAD/NAD(P)-binding domain"/>
    <property type="match status" value="1"/>
</dbReference>
<accession>A0A4W3K0U4</accession>
<dbReference type="InParanoid" id="A0A4W3K0U4"/>
<dbReference type="InterPro" id="IPR036188">
    <property type="entry name" value="FAD/NAD-bd_sf"/>
</dbReference>
<keyword evidence="3" id="KW-1185">Reference proteome</keyword>
<evidence type="ECO:0000313" key="2">
    <source>
        <dbReference type="Ensembl" id="ENSCMIP00000044876.1"/>
    </source>
</evidence>
<reference evidence="3" key="2">
    <citation type="journal article" date="2007" name="PLoS Biol.">
        <title>Survey sequencing and comparative analysis of the elephant shark (Callorhinchus milii) genome.</title>
        <authorList>
            <person name="Venkatesh B."/>
            <person name="Kirkness E.F."/>
            <person name="Loh Y.H."/>
            <person name="Halpern A.L."/>
            <person name="Lee A.P."/>
            <person name="Johnson J."/>
            <person name="Dandona N."/>
            <person name="Viswanathan L.D."/>
            <person name="Tay A."/>
            <person name="Venter J.C."/>
            <person name="Strausberg R.L."/>
            <person name="Brenner S."/>
        </authorList>
    </citation>
    <scope>NUCLEOTIDE SEQUENCE [LARGE SCALE GENOMIC DNA]</scope>
</reference>
<dbReference type="InterPro" id="IPR056299">
    <property type="entry name" value="CFAP61_dimer"/>
</dbReference>
<evidence type="ECO:0000313" key="3">
    <source>
        <dbReference type="Proteomes" id="UP000314986"/>
    </source>
</evidence>
<dbReference type="Proteomes" id="UP000314986">
    <property type="component" value="Unassembled WGS sequence"/>
</dbReference>
<reference evidence="3" key="3">
    <citation type="journal article" date="2014" name="Nature">
        <title>Elephant shark genome provides unique insights into gnathostome evolution.</title>
        <authorList>
            <consortium name="International Elephant Shark Genome Sequencing Consortium"/>
            <person name="Venkatesh B."/>
            <person name="Lee A.P."/>
            <person name="Ravi V."/>
            <person name="Maurya A.K."/>
            <person name="Lian M.M."/>
            <person name="Swann J.B."/>
            <person name="Ohta Y."/>
            <person name="Flajnik M.F."/>
            <person name="Sutoh Y."/>
            <person name="Kasahara M."/>
            <person name="Hoon S."/>
            <person name="Gangu V."/>
            <person name="Roy S.W."/>
            <person name="Irimia M."/>
            <person name="Korzh V."/>
            <person name="Kondrychyn I."/>
            <person name="Lim Z.W."/>
            <person name="Tay B.H."/>
            <person name="Tohari S."/>
            <person name="Kong K.W."/>
            <person name="Ho S."/>
            <person name="Lorente-Galdos B."/>
            <person name="Quilez J."/>
            <person name="Marques-Bonet T."/>
            <person name="Raney B.J."/>
            <person name="Ingham P.W."/>
            <person name="Tay A."/>
            <person name="Hillier L.W."/>
            <person name="Minx P."/>
            <person name="Boehm T."/>
            <person name="Wilson R.K."/>
            <person name="Brenner S."/>
            <person name="Warren W.C."/>
        </authorList>
    </citation>
    <scope>NUCLEOTIDE SEQUENCE [LARGE SCALE GENOMIC DNA]</scope>
</reference>
<dbReference type="STRING" id="7868.ENSCMIP00000044876"/>
<feature type="domain" description="CFAP61 dimerisation" evidence="1">
    <location>
        <begin position="389"/>
        <end position="497"/>
    </location>
</feature>
<dbReference type="Gene3D" id="3.50.50.60">
    <property type="entry name" value="FAD/NAD(P)-binding domain"/>
    <property type="match status" value="1"/>
</dbReference>
<dbReference type="AlphaFoldDB" id="A0A4W3K0U4"/>
<dbReference type="PANTHER" id="PTHR21178">
    <property type="entry name" value="CILIA- AND FLAGELLA-ASSOCIATED PROTEIN 61"/>
    <property type="match status" value="1"/>
</dbReference>
<reference evidence="2" key="5">
    <citation type="submission" date="2025-09" db="UniProtKB">
        <authorList>
            <consortium name="Ensembl"/>
        </authorList>
    </citation>
    <scope>IDENTIFICATION</scope>
</reference>
<organism evidence="2 3">
    <name type="scientific">Callorhinchus milii</name>
    <name type="common">Ghost shark</name>
    <dbReference type="NCBI Taxonomy" id="7868"/>
    <lineage>
        <taxon>Eukaryota</taxon>
        <taxon>Metazoa</taxon>
        <taxon>Chordata</taxon>
        <taxon>Craniata</taxon>
        <taxon>Vertebrata</taxon>
        <taxon>Chondrichthyes</taxon>
        <taxon>Holocephali</taxon>
        <taxon>Chimaeriformes</taxon>
        <taxon>Callorhinchidae</taxon>
        <taxon>Callorhinchus</taxon>
    </lineage>
</organism>
<proteinExistence type="predicted"/>
<reference evidence="2" key="4">
    <citation type="submission" date="2025-08" db="UniProtKB">
        <authorList>
            <consortium name="Ensembl"/>
        </authorList>
    </citation>
    <scope>IDENTIFICATION</scope>
</reference>
<name>A0A4W3K0U4_CALMI</name>
<dbReference type="PANTHER" id="PTHR21178:SF8">
    <property type="entry name" value="CILIA- AND FLAGELLA-ASSOCIATED PROTEIN 61"/>
    <property type="match status" value="1"/>
</dbReference>
<reference evidence="3" key="1">
    <citation type="journal article" date="2006" name="Science">
        <title>Ancient noncoding elements conserved in the human genome.</title>
        <authorList>
            <person name="Venkatesh B."/>
            <person name="Kirkness E.F."/>
            <person name="Loh Y.H."/>
            <person name="Halpern A.L."/>
            <person name="Lee A.P."/>
            <person name="Johnson J."/>
            <person name="Dandona N."/>
            <person name="Viswanathan L.D."/>
            <person name="Tay A."/>
            <person name="Venter J.C."/>
            <person name="Strausberg R.L."/>
            <person name="Brenner S."/>
        </authorList>
    </citation>
    <scope>NUCLEOTIDE SEQUENCE [LARGE SCALE GENOMIC DNA]</scope>
</reference>
<dbReference type="OMA" id="FNDEDHA"/>
<dbReference type="Pfam" id="PF23150">
    <property type="entry name" value="CFAP61_dimer"/>
    <property type="match status" value="1"/>
</dbReference>
<dbReference type="InterPro" id="IPR038884">
    <property type="entry name" value="CFAP61"/>
</dbReference>